<evidence type="ECO:0000256" key="6">
    <source>
        <dbReference type="ARBA" id="ARBA00022801"/>
    </source>
</evidence>
<comment type="catalytic activity">
    <reaction evidence="9 10">
        <text>Release of signal peptides from bacterial membrane prolipoproteins. Hydrolyzes -Xaa-Yaa-Zaa-|-(S,diacylglyceryl)Cys-, in which Xaa is hydrophobic (preferably Leu), and Yaa (Ala or Ser) and Zaa (Gly or Ala) have small, neutral side chains.</text>
        <dbReference type="EC" id="3.4.23.36"/>
    </reaction>
</comment>
<evidence type="ECO:0000256" key="4">
    <source>
        <dbReference type="ARBA" id="ARBA00022692"/>
    </source>
</evidence>
<dbReference type="PRINTS" id="PR00781">
    <property type="entry name" value="LIPOSIGPTASE"/>
</dbReference>
<accession>A0A4R2L7Z2</accession>
<dbReference type="GO" id="GO:0004190">
    <property type="term" value="F:aspartic-type endopeptidase activity"/>
    <property type="evidence" value="ECO:0007669"/>
    <property type="project" value="UniProtKB-UniRule"/>
</dbReference>
<evidence type="ECO:0000256" key="3">
    <source>
        <dbReference type="ARBA" id="ARBA00022670"/>
    </source>
</evidence>
<protein>
    <recommendedName>
        <fullName evidence="9">Lipoprotein signal peptidase</fullName>
        <ecNumber evidence="9">3.4.23.36</ecNumber>
    </recommendedName>
    <alternativeName>
        <fullName evidence="9">Prolipoprotein signal peptidase</fullName>
    </alternativeName>
    <alternativeName>
        <fullName evidence="9">Signal peptidase II</fullName>
        <shortName evidence="9">SPase II</shortName>
    </alternativeName>
</protein>
<organism evidence="12 13">
    <name type="scientific">Plasticicumulans lactativorans</name>
    <dbReference type="NCBI Taxonomy" id="1133106"/>
    <lineage>
        <taxon>Bacteria</taxon>
        <taxon>Pseudomonadati</taxon>
        <taxon>Pseudomonadota</taxon>
        <taxon>Gammaproteobacteria</taxon>
        <taxon>Candidatus Competibacteraceae</taxon>
        <taxon>Plasticicumulans</taxon>
    </lineage>
</organism>
<dbReference type="OrthoDB" id="9810259at2"/>
<evidence type="ECO:0000256" key="2">
    <source>
        <dbReference type="ARBA" id="ARBA00022475"/>
    </source>
</evidence>
<keyword evidence="13" id="KW-1185">Reference proteome</keyword>
<feature type="transmembrane region" description="Helical" evidence="9">
    <location>
        <begin position="132"/>
        <end position="154"/>
    </location>
</feature>
<dbReference type="PANTHER" id="PTHR33695">
    <property type="entry name" value="LIPOPROTEIN SIGNAL PEPTIDASE"/>
    <property type="match status" value="1"/>
</dbReference>
<keyword evidence="2 9" id="KW-1003">Cell membrane</keyword>
<dbReference type="HAMAP" id="MF_00161">
    <property type="entry name" value="LspA"/>
    <property type="match status" value="1"/>
</dbReference>
<dbReference type="GO" id="GO:0005886">
    <property type="term" value="C:plasma membrane"/>
    <property type="evidence" value="ECO:0007669"/>
    <property type="project" value="UniProtKB-SubCell"/>
</dbReference>
<keyword evidence="5 9" id="KW-0064">Aspartyl protease</keyword>
<dbReference type="InterPro" id="IPR001872">
    <property type="entry name" value="Peptidase_A8"/>
</dbReference>
<comment type="function">
    <text evidence="9 10">This protein specifically catalyzes the removal of signal peptides from prolipoproteins.</text>
</comment>
<feature type="transmembrane region" description="Helical" evidence="9">
    <location>
        <begin position="65"/>
        <end position="83"/>
    </location>
</feature>
<evidence type="ECO:0000256" key="11">
    <source>
        <dbReference type="RuleBase" id="RU004181"/>
    </source>
</evidence>
<name>A0A4R2L7Z2_9GAMM</name>
<feature type="active site" evidence="9">
    <location>
        <position position="118"/>
    </location>
</feature>
<comment type="similarity">
    <text evidence="1 9 11">Belongs to the peptidase A8 family.</text>
</comment>
<dbReference type="EC" id="3.4.23.36" evidence="9"/>
<keyword evidence="4 9" id="KW-0812">Transmembrane</keyword>
<comment type="subcellular location">
    <subcellularLocation>
        <location evidence="9">Cell membrane</location>
        <topology evidence="9">Multi-pass membrane protein</topology>
    </subcellularLocation>
</comment>
<dbReference type="EMBL" id="SLWY01000015">
    <property type="protein sequence ID" value="TCO80279.1"/>
    <property type="molecule type" value="Genomic_DNA"/>
</dbReference>
<dbReference type="PROSITE" id="PS00855">
    <property type="entry name" value="SPASE_II"/>
    <property type="match status" value="1"/>
</dbReference>
<reference evidence="12 13" key="1">
    <citation type="submission" date="2019-03" db="EMBL/GenBank/DDBJ databases">
        <title>Genomic Encyclopedia of Type Strains, Phase IV (KMG-IV): sequencing the most valuable type-strain genomes for metagenomic binning, comparative biology and taxonomic classification.</title>
        <authorList>
            <person name="Goeker M."/>
        </authorList>
    </citation>
    <scope>NUCLEOTIDE SEQUENCE [LARGE SCALE GENOMIC DNA]</scope>
    <source>
        <strain evidence="12 13">DSM 25287</strain>
    </source>
</reference>
<comment type="caution">
    <text evidence="12">The sequence shown here is derived from an EMBL/GenBank/DDBJ whole genome shotgun (WGS) entry which is preliminary data.</text>
</comment>
<keyword evidence="3 9" id="KW-0645">Protease</keyword>
<dbReference type="Proteomes" id="UP000295765">
    <property type="component" value="Unassembled WGS sequence"/>
</dbReference>
<dbReference type="GO" id="GO:0006508">
    <property type="term" value="P:proteolysis"/>
    <property type="evidence" value="ECO:0007669"/>
    <property type="project" value="UniProtKB-KW"/>
</dbReference>
<evidence type="ECO:0000313" key="13">
    <source>
        <dbReference type="Proteomes" id="UP000295765"/>
    </source>
</evidence>
<dbReference type="AlphaFoldDB" id="A0A4R2L7Z2"/>
<evidence type="ECO:0000256" key="8">
    <source>
        <dbReference type="ARBA" id="ARBA00023136"/>
    </source>
</evidence>
<keyword evidence="6 9" id="KW-0378">Hydrolase</keyword>
<evidence type="ECO:0000256" key="7">
    <source>
        <dbReference type="ARBA" id="ARBA00022989"/>
    </source>
</evidence>
<evidence type="ECO:0000256" key="1">
    <source>
        <dbReference type="ARBA" id="ARBA00006139"/>
    </source>
</evidence>
<comment type="pathway">
    <text evidence="9">Protein modification; lipoprotein biosynthesis (signal peptide cleavage).</text>
</comment>
<gene>
    <name evidence="9" type="primary">lspA</name>
    <name evidence="12" type="ORF">EV699_11556</name>
</gene>
<evidence type="ECO:0000313" key="12">
    <source>
        <dbReference type="EMBL" id="TCO80279.1"/>
    </source>
</evidence>
<feature type="transmembrane region" description="Helical" evidence="9">
    <location>
        <begin position="92"/>
        <end position="112"/>
    </location>
</feature>
<evidence type="ECO:0000256" key="9">
    <source>
        <dbReference type="HAMAP-Rule" id="MF_00161"/>
    </source>
</evidence>
<keyword evidence="7 9" id="KW-1133">Transmembrane helix</keyword>
<dbReference type="Pfam" id="PF01252">
    <property type="entry name" value="Peptidase_A8"/>
    <property type="match status" value="1"/>
</dbReference>
<keyword evidence="8 9" id="KW-0472">Membrane</keyword>
<evidence type="ECO:0000256" key="10">
    <source>
        <dbReference type="RuleBase" id="RU000594"/>
    </source>
</evidence>
<evidence type="ECO:0000256" key="5">
    <source>
        <dbReference type="ARBA" id="ARBA00022750"/>
    </source>
</evidence>
<comment type="caution">
    <text evidence="9">Lacks conserved residue(s) required for the propagation of feature annotation.</text>
</comment>
<dbReference type="NCBIfam" id="TIGR00077">
    <property type="entry name" value="lspA"/>
    <property type="match status" value="1"/>
</dbReference>
<proteinExistence type="inferred from homology"/>
<sequence>MLRWLWLSALVIGLDQASKLGMQDWLLAQPAGRVPVLPGLFEWVLAYNRGAAFSFLGDADGWQRWLFLALAGVVSVVLTLWLARLEAHERRLAAALALVIGGAVGNLIDRVFHGHVIDFIQVYIGTWPFPVFNLADSAISLGAALLVLDSLLAGSSRHSATPER</sequence>
<feature type="active site" evidence="9">
    <location>
        <position position="136"/>
    </location>
</feature>
<dbReference type="PANTHER" id="PTHR33695:SF1">
    <property type="entry name" value="LIPOPROTEIN SIGNAL PEPTIDASE"/>
    <property type="match status" value="1"/>
</dbReference>
<dbReference type="UniPathway" id="UPA00665"/>